<evidence type="ECO:0000313" key="1">
    <source>
        <dbReference type="EMBL" id="QNP43954.1"/>
    </source>
</evidence>
<organism evidence="1 2">
    <name type="scientific">Sphingomonas daechungensis</name>
    <dbReference type="NCBI Taxonomy" id="1176646"/>
    <lineage>
        <taxon>Bacteria</taxon>
        <taxon>Pseudomonadati</taxon>
        <taxon>Pseudomonadota</taxon>
        <taxon>Alphaproteobacteria</taxon>
        <taxon>Sphingomonadales</taxon>
        <taxon>Sphingomonadaceae</taxon>
        <taxon>Sphingomonas</taxon>
    </lineage>
</organism>
<dbReference type="EMBL" id="CP060780">
    <property type="protein sequence ID" value="QNP43954.1"/>
    <property type="molecule type" value="Genomic_DNA"/>
</dbReference>
<evidence type="ECO:0000313" key="2">
    <source>
        <dbReference type="Proteomes" id="UP000516134"/>
    </source>
</evidence>
<reference evidence="1 2" key="1">
    <citation type="submission" date="2020-08" db="EMBL/GenBank/DDBJ databases">
        <title>Genome sequence of Sphingomonas daechungensis KACC 18115T.</title>
        <authorList>
            <person name="Hyun D.-W."/>
            <person name="Bae J.-W."/>
        </authorList>
    </citation>
    <scope>NUCLEOTIDE SEQUENCE [LARGE SCALE GENOMIC DNA]</scope>
    <source>
        <strain evidence="1 2">KACC 18115</strain>
    </source>
</reference>
<accession>A0ABX6T2A7</accession>
<dbReference type="Proteomes" id="UP000516134">
    <property type="component" value="Chromosome"/>
</dbReference>
<dbReference type="RefSeq" id="WP_187715378.1">
    <property type="nucleotide sequence ID" value="NZ_BAABJC010000001.1"/>
</dbReference>
<protein>
    <submittedName>
        <fullName evidence="1">Uncharacterized protein</fullName>
    </submittedName>
</protein>
<gene>
    <name evidence="1" type="ORF">H9L15_04925</name>
</gene>
<keyword evidence="2" id="KW-1185">Reference proteome</keyword>
<proteinExistence type="predicted"/>
<name>A0ABX6T2A7_9SPHN</name>
<sequence length="96" mass="10325">MDIAANDPAGLIDPEIVLGKVGLAGWRSWPARERKIIEDYVDAWFELALMRDMADAEEGWLGSEAEGVLCGAARAGMTISGLISRLQEPDGAPVLK</sequence>